<dbReference type="GO" id="GO:0043021">
    <property type="term" value="F:ribonucleoprotein complex binding"/>
    <property type="evidence" value="ECO:0007669"/>
    <property type="project" value="TreeGrafter"/>
</dbReference>
<dbReference type="AlphaFoldDB" id="A0A8C4QBF9"/>
<feature type="region of interest" description="Disordered" evidence="1">
    <location>
        <begin position="64"/>
        <end position="91"/>
    </location>
</feature>
<name>A0A8C4QBF9_EPTBU</name>
<dbReference type="InterPro" id="IPR004038">
    <property type="entry name" value="Ribosomal_eL8/eL30/eS12/Gad45"/>
</dbReference>
<reference evidence="3" key="2">
    <citation type="submission" date="2025-09" db="UniProtKB">
        <authorList>
            <consortium name="Ensembl"/>
        </authorList>
    </citation>
    <scope>IDENTIFICATION</scope>
</reference>
<keyword evidence="4" id="KW-1185">Reference proteome</keyword>
<dbReference type="PANTHER" id="PTHR13284">
    <property type="entry name" value="GH01354P"/>
    <property type="match status" value="1"/>
</dbReference>
<dbReference type="GO" id="GO:0035368">
    <property type="term" value="F:selenocysteine insertion sequence binding"/>
    <property type="evidence" value="ECO:0007669"/>
    <property type="project" value="InterPro"/>
</dbReference>
<dbReference type="InterPro" id="IPR040051">
    <property type="entry name" value="SECISBP2"/>
</dbReference>
<evidence type="ECO:0000256" key="1">
    <source>
        <dbReference type="SAM" id="MobiDB-lite"/>
    </source>
</evidence>
<proteinExistence type="predicted"/>
<organism evidence="3 4">
    <name type="scientific">Eptatretus burgeri</name>
    <name type="common">Inshore hagfish</name>
    <dbReference type="NCBI Taxonomy" id="7764"/>
    <lineage>
        <taxon>Eukaryota</taxon>
        <taxon>Metazoa</taxon>
        <taxon>Chordata</taxon>
        <taxon>Craniata</taxon>
        <taxon>Vertebrata</taxon>
        <taxon>Cyclostomata</taxon>
        <taxon>Myxini</taxon>
        <taxon>Myxiniformes</taxon>
        <taxon>Myxinidae</taxon>
        <taxon>Eptatretinae</taxon>
        <taxon>Eptatretus</taxon>
    </lineage>
</organism>
<dbReference type="OMA" id="QKVPYCF"/>
<sequence length="344" mass="38939">VRKSNLPVQLDLGEMLEELQRQKQKQKESPKGFARPLSLSGGLIALAHALDCLTLKRICLRPHNPLDSSGPTVKRGKCRESPKPKKPTSLKKVILKEREDRKQLRLVMENGKSSVPEGGVTENKDDSGACCNCVPAEDITTTSPSAVVCPVKPLVPCRYCSQMLSREVDACVRQLLAELVRLQERLYQRDPERARRKRRFVLGLREVTKHLRIGKLCAMLLSPNCERSRAHGGLDEALWSIIRLAREQKVPVVFALDRRSLGHCLHKKVPVSVVGIFHYGGTHFHHLMQLTKEARTAYLVKLQQLQNEEQGVSSEHDEEEIGMKGIYFNLSCTLYRVVFHFLCQ</sequence>
<dbReference type="Pfam" id="PF01248">
    <property type="entry name" value="Ribosomal_L7Ae"/>
    <property type="match status" value="1"/>
</dbReference>
<dbReference type="InterPro" id="IPR029064">
    <property type="entry name" value="Ribosomal_eL30-like_sf"/>
</dbReference>
<dbReference type="PANTHER" id="PTHR13284:SF4">
    <property type="entry name" value="C2H2-TYPE DOMAIN-CONTAINING PROTEIN"/>
    <property type="match status" value="1"/>
</dbReference>
<reference evidence="3" key="1">
    <citation type="submission" date="2025-08" db="UniProtKB">
        <authorList>
            <consortium name="Ensembl"/>
        </authorList>
    </citation>
    <scope>IDENTIFICATION</scope>
</reference>
<dbReference type="GeneTree" id="ENSGT00490000043356"/>
<dbReference type="GO" id="GO:1990904">
    <property type="term" value="C:ribonucleoprotein complex"/>
    <property type="evidence" value="ECO:0007669"/>
    <property type="project" value="TreeGrafter"/>
</dbReference>
<dbReference type="Proteomes" id="UP000694388">
    <property type="component" value="Unplaced"/>
</dbReference>
<evidence type="ECO:0000313" key="4">
    <source>
        <dbReference type="Proteomes" id="UP000694388"/>
    </source>
</evidence>
<dbReference type="FunFam" id="3.30.1330.30:FF:000004">
    <property type="entry name" value="selenocysteine insertion sequence-binding protein 2"/>
    <property type="match status" value="1"/>
</dbReference>
<protein>
    <submittedName>
        <fullName evidence="3">SECIS binding protein 2</fullName>
    </submittedName>
</protein>
<accession>A0A8C4QBF9</accession>
<dbReference type="Gene3D" id="3.30.1330.30">
    <property type="match status" value="1"/>
</dbReference>
<dbReference type="GO" id="GO:0005739">
    <property type="term" value="C:mitochondrion"/>
    <property type="evidence" value="ECO:0007669"/>
    <property type="project" value="TreeGrafter"/>
</dbReference>
<evidence type="ECO:0000259" key="2">
    <source>
        <dbReference type="Pfam" id="PF01248"/>
    </source>
</evidence>
<evidence type="ECO:0000313" key="3">
    <source>
        <dbReference type="Ensembl" id="ENSEBUP00000012951.1"/>
    </source>
</evidence>
<dbReference type="SUPFAM" id="SSF55315">
    <property type="entry name" value="L30e-like"/>
    <property type="match status" value="1"/>
</dbReference>
<dbReference type="GO" id="GO:0001514">
    <property type="term" value="P:selenocysteine incorporation"/>
    <property type="evidence" value="ECO:0007669"/>
    <property type="project" value="UniProtKB-ARBA"/>
</dbReference>
<feature type="domain" description="Ribosomal protein eL8/eL30/eS12/Gadd45" evidence="2">
    <location>
        <begin position="192"/>
        <end position="280"/>
    </location>
</feature>
<dbReference type="Ensembl" id="ENSEBUT00000013527.1">
    <property type="protein sequence ID" value="ENSEBUP00000012951.1"/>
    <property type="gene ID" value="ENSEBUG00000008208.1"/>
</dbReference>
<dbReference type="GO" id="GO:0003730">
    <property type="term" value="F:mRNA 3'-UTR binding"/>
    <property type="evidence" value="ECO:0007669"/>
    <property type="project" value="TreeGrafter"/>
</dbReference>